<evidence type="ECO:0000313" key="1">
    <source>
        <dbReference type="EMBL" id="MBW86935.1"/>
    </source>
</evidence>
<accession>A0A2P2J0G5</accession>
<dbReference type="AlphaFoldDB" id="A0A2P2J0G5"/>
<name>A0A2P2J0G5_RHIMU</name>
<proteinExistence type="predicted"/>
<sequence>MRVFDIFTSLSSFPFKFCFFGFHSEVSDLGARILASSTRVLAEKECNS</sequence>
<reference evidence="1" key="1">
    <citation type="submission" date="2018-02" db="EMBL/GenBank/DDBJ databases">
        <title>Rhizophora mucronata_Transcriptome.</title>
        <authorList>
            <person name="Meera S.P."/>
            <person name="Sreeshan A."/>
            <person name="Augustine A."/>
        </authorList>
    </citation>
    <scope>NUCLEOTIDE SEQUENCE</scope>
    <source>
        <tissue evidence="1">Leaf</tissue>
    </source>
</reference>
<organism evidence="1">
    <name type="scientific">Rhizophora mucronata</name>
    <name type="common">Asiatic mangrove</name>
    <dbReference type="NCBI Taxonomy" id="61149"/>
    <lineage>
        <taxon>Eukaryota</taxon>
        <taxon>Viridiplantae</taxon>
        <taxon>Streptophyta</taxon>
        <taxon>Embryophyta</taxon>
        <taxon>Tracheophyta</taxon>
        <taxon>Spermatophyta</taxon>
        <taxon>Magnoliopsida</taxon>
        <taxon>eudicotyledons</taxon>
        <taxon>Gunneridae</taxon>
        <taxon>Pentapetalae</taxon>
        <taxon>rosids</taxon>
        <taxon>fabids</taxon>
        <taxon>Malpighiales</taxon>
        <taxon>Rhizophoraceae</taxon>
        <taxon>Rhizophora</taxon>
    </lineage>
</organism>
<protein>
    <submittedName>
        <fullName evidence="1">Uncharacterized protein</fullName>
    </submittedName>
</protein>
<dbReference type="EMBL" id="GGEC01006452">
    <property type="protein sequence ID" value="MBW86935.1"/>
    <property type="molecule type" value="Transcribed_RNA"/>
</dbReference>